<accession>X1P5Z8</accession>
<comment type="caution">
    <text evidence="1">The sequence shown here is derived from an EMBL/GenBank/DDBJ whole genome shotgun (WGS) entry which is preliminary data.</text>
</comment>
<dbReference type="EMBL" id="BARV01038819">
    <property type="protein sequence ID" value="GAI51273.1"/>
    <property type="molecule type" value="Genomic_DNA"/>
</dbReference>
<reference evidence="1" key="1">
    <citation type="journal article" date="2014" name="Front. Microbiol.">
        <title>High frequency of phylogenetically diverse reductive dehalogenase-homologous genes in deep subseafloor sedimentary metagenomes.</title>
        <authorList>
            <person name="Kawai M."/>
            <person name="Futagami T."/>
            <person name="Toyoda A."/>
            <person name="Takaki Y."/>
            <person name="Nishi S."/>
            <person name="Hori S."/>
            <person name="Arai W."/>
            <person name="Tsubouchi T."/>
            <person name="Morono Y."/>
            <person name="Uchiyama I."/>
            <person name="Ito T."/>
            <person name="Fujiyama A."/>
            <person name="Inagaki F."/>
            <person name="Takami H."/>
        </authorList>
    </citation>
    <scope>NUCLEOTIDE SEQUENCE</scope>
    <source>
        <strain evidence="1">Expedition CK06-06</strain>
    </source>
</reference>
<sequence length="140" mass="16125">MASHPLFSGLVIDEFDRTLEVASVGEEAFYVVDDDGFRRHVESEHVDRQVLRHLYEMIQGNEELISEGTMKMIGQEDIFTKAMIETSLKNLDNQFDELIERGMPDEARTWLGMIGFRVVIDIHGEVLRVEQPSAHDEPYD</sequence>
<organism evidence="1">
    <name type="scientific">marine sediment metagenome</name>
    <dbReference type="NCBI Taxonomy" id="412755"/>
    <lineage>
        <taxon>unclassified sequences</taxon>
        <taxon>metagenomes</taxon>
        <taxon>ecological metagenomes</taxon>
    </lineage>
</organism>
<protein>
    <submittedName>
        <fullName evidence="1">Uncharacterized protein</fullName>
    </submittedName>
</protein>
<evidence type="ECO:0000313" key="1">
    <source>
        <dbReference type="EMBL" id="GAI51273.1"/>
    </source>
</evidence>
<dbReference type="AlphaFoldDB" id="X1P5Z8"/>
<gene>
    <name evidence="1" type="ORF">S06H3_59688</name>
</gene>
<proteinExistence type="predicted"/>
<name>X1P5Z8_9ZZZZ</name>